<evidence type="ECO:0008006" key="8">
    <source>
        <dbReference type="Google" id="ProtNLM"/>
    </source>
</evidence>
<keyword evidence="7" id="KW-1185">Reference proteome</keyword>
<feature type="region of interest" description="Disordered" evidence="2">
    <location>
        <begin position="1"/>
        <end position="52"/>
    </location>
</feature>
<evidence type="ECO:0000313" key="7">
    <source>
        <dbReference type="Proteomes" id="UP001459277"/>
    </source>
</evidence>
<sequence length="767" mass="87001">MDVDAPPGFGAPGDPNPPPPSPGSANPNPLEPAAPIGLGASLPPLSPKQGGKDPSIVWQHFIKLAGSDPQNPRSQCKYYKNQYKCYGKKNGTSGMLQHMKVCKKWPFPRDDKQKTLSFQAKREGESGSNVLVVANYSEERIRLALARMIIIDELPFKFVERQGFQEFMKIVEPRFPIPHRTTIARACMKIYSSEVDILRRAFVGQRVCVTTDTWTSIQNLNYMVVTAHFIDGDWTYQKKILNFCPIANHKGDTIGRAVESCLLKWGIDRLFTITADNASSNDVAIDYVKKKTKERDSSILGGEFMHMRCCAHILNLIVQSGLKSIHESIAKVRNAVRYVRASPARFEKFQECVENEKIKAKCLLSLDVPTRWNSTYLMLDCALKFVRAFDRLEEEDGHYKLYFCELDGNGKKPIGPPNYLDWENVKTFVKFLGIFYEATLRFSGSLFVTSNTYFHELISIEDQLQQLCSVDGDPLLKSMAVEMKKKYDKYWGSVDNINLMLFVAIVLDPRYKLKYVKFWFREWYGKDKGDAMSSKVRDALKRLYVERVGQNGASSSSGSGASLSRDSMLSVGNASLSDRIKSYNNKFKQHLADEDSVESKSELDRYLLESSEDPDVEDFDILMWWKMNSSRYRVLSQIARDVLAIPVSTVASESAFSTGGRVLDSFRSSLSPNTVEALICTQNWLKDAKKKRPIKLRECMDNVEDMDGFEIDTGKYMFILFVVYINYLVICSMLTNHFILNGIVEIASVCPMPMEEDPSTVVLDDDE</sequence>
<dbReference type="AlphaFoldDB" id="A0AAW2CH94"/>
<dbReference type="InterPro" id="IPR025525">
    <property type="entry name" value="hAT-like_transposase_RNase-H"/>
</dbReference>
<evidence type="ECO:0000256" key="2">
    <source>
        <dbReference type="SAM" id="MobiDB-lite"/>
    </source>
</evidence>
<dbReference type="SUPFAM" id="SSF140996">
    <property type="entry name" value="Hermes dimerisation domain"/>
    <property type="match status" value="1"/>
</dbReference>
<dbReference type="InterPro" id="IPR008906">
    <property type="entry name" value="HATC_C_dom"/>
</dbReference>
<protein>
    <recommendedName>
        <fullName evidence="8">Transposase</fullName>
    </recommendedName>
</protein>
<evidence type="ECO:0000259" key="4">
    <source>
        <dbReference type="Pfam" id="PF05699"/>
    </source>
</evidence>
<dbReference type="Pfam" id="PF14372">
    <property type="entry name" value="hAT-like_RNase-H"/>
    <property type="match status" value="1"/>
</dbReference>
<keyword evidence="1" id="KW-0238">DNA-binding</keyword>
<organism evidence="6 7">
    <name type="scientific">Lithocarpus litseifolius</name>
    <dbReference type="NCBI Taxonomy" id="425828"/>
    <lineage>
        <taxon>Eukaryota</taxon>
        <taxon>Viridiplantae</taxon>
        <taxon>Streptophyta</taxon>
        <taxon>Embryophyta</taxon>
        <taxon>Tracheophyta</taxon>
        <taxon>Spermatophyta</taxon>
        <taxon>Magnoliopsida</taxon>
        <taxon>eudicotyledons</taxon>
        <taxon>Gunneridae</taxon>
        <taxon>Pentapetalae</taxon>
        <taxon>rosids</taxon>
        <taxon>fabids</taxon>
        <taxon>Fagales</taxon>
        <taxon>Fagaceae</taxon>
        <taxon>Lithocarpus</taxon>
    </lineage>
</organism>
<dbReference type="GO" id="GO:0003677">
    <property type="term" value="F:DNA binding"/>
    <property type="evidence" value="ECO:0007669"/>
    <property type="project" value="UniProtKB-KW"/>
</dbReference>
<dbReference type="Pfam" id="PF05699">
    <property type="entry name" value="Dimer_Tnp_hAT"/>
    <property type="match status" value="1"/>
</dbReference>
<dbReference type="InterPro" id="IPR012337">
    <property type="entry name" value="RNaseH-like_sf"/>
</dbReference>
<accession>A0AAW2CH94</accession>
<dbReference type="PANTHER" id="PTHR46481:SF8">
    <property type="entry name" value="ZINC FINGER BED DOMAIN-CONTAINING PROTEIN RICESLEEPER 1-LIKE"/>
    <property type="match status" value="1"/>
</dbReference>
<keyword evidence="3" id="KW-0472">Membrane</keyword>
<dbReference type="EMBL" id="JAZDWU010000007">
    <property type="protein sequence ID" value="KAK9996907.1"/>
    <property type="molecule type" value="Genomic_DNA"/>
</dbReference>
<feature type="transmembrane region" description="Helical" evidence="3">
    <location>
        <begin position="716"/>
        <end position="740"/>
    </location>
</feature>
<proteinExistence type="predicted"/>
<evidence type="ECO:0000256" key="1">
    <source>
        <dbReference type="ARBA" id="ARBA00023125"/>
    </source>
</evidence>
<name>A0AAW2CH94_9ROSI</name>
<dbReference type="SUPFAM" id="SSF53098">
    <property type="entry name" value="Ribonuclease H-like"/>
    <property type="match status" value="1"/>
</dbReference>
<dbReference type="PANTHER" id="PTHR46481">
    <property type="entry name" value="ZINC FINGER BED DOMAIN-CONTAINING PROTEIN 4"/>
    <property type="match status" value="1"/>
</dbReference>
<keyword evidence="3" id="KW-1133">Transmembrane helix</keyword>
<feature type="domain" description="hAT-like transposase RNase-H fold" evidence="5">
    <location>
        <begin position="443"/>
        <end position="545"/>
    </location>
</feature>
<evidence type="ECO:0000256" key="3">
    <source>
        <dbReference type="SAM" id="Phobius"/>
    </source>
</evidence>
<comment type="caution">
    <text evidence="6">The sequence shown here is derived from an EMBL/GenBank/DDBJ whole genome shotgun (WGS) entry which is preliminary data.</text>
</comment>
<dbReference type="SMART" id="SM00614">
    <property type="entry name" value="ZnF_BED"/>
    <property type="match status" value="1"/>
</dbReference>
<keyword evidence="3" id="KW-0812">Transmembrane</keyword>
<evidence type="ECO:0000259" key="5">
    <source>
        <dbReference type="Pfam" id="PF14372"/>
    </source>
</evidence>
<dbReference type="GO" id="GO:0046983">
    <property type="term" value="F:protein dimerization activity"/>
    <property type="evidence" value="ECO:0007669"/>
    <property type="project" value="InterPro"/>
</dbReference>
<feature type="domain" description="HAT C-terminal dimerisation" evidence="4">
    <location>
        <begin position="602"/>
        <end position="685"/>
    </location>
</feature>
<evidence type="ECO:0000313" key="6">
    <source>
        <dbReference type="EMBL" id="KAK9996907.1"/>
    </source>
</evidence>
<dbReference type="Proteomes" id="UP001459277">
    <property type="component" value="Unassembled WGS sequence"/>
</dbReference>
<dbReference type="InterPro" id="IPR052035">
    <property type="entry name" value="ZnF_BED_domain_contain"/>
</dbReference>
<reference evidence="6 7" key="1">
    <citation type="submission" date="2024-01" db="EMBL/GenBank/DDBJ databases">
        <title>A telomere-to-telomere, gap-free genome of sweet tea (Lithocarpus litseifolius).</title>
        <authorList>
            <person name="Zhou J."/>
        </authorList>
    </citation>
    <scope>NUCLEOTIDE SEQUENCE [LARGE SCALE GENOMIC DNA]</scope>
    <source>
        <strain evidence="6">Zhou-2022a</strain>
        <tissue evidence="6">Leaf</tissue>
    </source>
</reference>
<gene>
    <name evidence="6" type="ORF">SO802_021593</name>
</gene>